<dbReference type="OrthoDB" id="5795212at2759"/>
<dbReference type="PANTHER" id="PTHR38618">
    <property type="entry name" value="PROTEIN CBG21701-RELATED"/>
    <property type="match status" value="1"/>
</dbReference>
<protein>
    <submittedName>
        <fullName evidence="1">MEiosis-to-MItosis transition associated</fullName>
    </submittedName>
</protein>
<dbReference type="AlphaFoldDB" id="Q9U1X3"/>
<dbReference type="eggNOG" id="ENOG502THCA">
    <property type="taxonomic scope" value="Eukaryota"/>
</dbReference>
<proteinExistence type="predicted"/>
<gene>
    <name evidence="1 3" type="primary">memi-2</name>
    <name evidence="1" type="ORF">CELE_Y62E10A.14</name>
    <name evidence="3" type="ORF">Y62E10A.14</name>
</gene>
<sequence length="345" mass="39717">MSAPSRTVLRELTATRYVVNYNEEDHLETARAGCSALPPQPNINHDVIIEGHGEDVELVDDQNYRSLHRIDETPKLVDKKPSKTVIRDEAVKVLRSIQTMPIESLRLKRYDFFSQRWFNTTRESEKALVEHVLLHPNQRPHYFAAQCRMLLVEDISSLILTSFLAEPKETGQNVVRFAIQATTEMPFHLLFAMLEQLEMENEGFQMTDSFVVATLNRSQGRTTTRHLRTTNCREYGNLEPGLDSQGRLMASTASITCSIRGKRHVETRIVYNNNSNARNTSGRSRYIELEQTVKCKNRRVLIVEDPVEIHEFEIEKDMIPLGKGIVPVEDLITFLETFKLDEEDE</sequence>
<organism evidence="1 2">
    <name type="scientific">Caenorhabditis elegans</name>
    <dbReference type="NCBI Taxonomy" id="6239"/>
    <lineage>
        <taxon>Eukaryota</taxon>
        <taxon>Metazoa</taxon>
        <taxon>Ecdysozoa</taxon>
        <taxon>Nematoda</taxon>
        <taxon>Chromadorea</taxon>
        <taxon>Rhabditida</taxon>
        <taxon>Rhabditina</taxon>
        <taxon>Rhabditomorpha</taxon>
        <taxon>Rhabditoidea</taxon>
        <taxon>Rhabditidae</taxon>
        <taxon>Peloderinae</taxon>
        <taxon>Caenorhabditis</taxon>
    </lineage>
</organism>
<dbReference type="AGR" id="WB:WBGene00013380"/>
<evidence type="ECO:0000313" key="1">
    <source>
        <dbReference type="EMBL" id="CAB60601.1"/>
    </source>
</evidence>
<dbReference type="DIP" id="DIP-25357N"/>
<dbReference type="PeptideAtlas" id="Q9U1X3"/>
<dbReference type="HOGENOM" id="CLU_759163_0_0_1"/>
<dbReference type="RefSeq" id="NP_502583.1">
    <property type="nucleotide sequence ID" value="NM_070182.7"/>
</dbReference>
<evidence type="ECO:0000313" key="2">
    <source>
        <dbReference type="Proteomes" id="UP000001940"/>
    </source>
</evidence>
<evidence type="ECO:0000313" key="3">
    <source>
        <dbReference type="WormBase" id="Y62E10A.14"/>
    </source>
</evidence>
<dbReference type="UCSC" id="Y62E10A.14">
    <property type="organism name" value="c. elegans"/>
</dbReference>
<dbReference type="IntAct" id="Q9U1X3">
    <property type="interactions" value="14"/>
</dbReference>
<dbReference type="FunCoup" id="Q9U1X3">
    <property type="interactions" value="1515"/>
</dbReference>
<dbReference type="CTD" id="178305"/>
<dbReference type="InParanoid" id="Q9U1X3"/>
<dbReference type="STRING" id="6239.Y62E10A.14.1"/>
<dbReference type="GeneID" id="178305"/>
<keyword evidence="2" id="KW-1185">Reference proteome</keyword>
<dbReference type="KEGG" id="cel:CELE_Y62E10A.14"/>
<accession>Q9U1X3</accession>
<dbReference type="PaxDb" id="6239-Y62E10A.14"/>
<dbReference type="PANTHER" id="PTHR38618:SF1">
    <property type="entry name" value="MEIOSIS-TO-MITOSIS TRANSITION ASSOCIATED"/>
    <property type="match status" value="1"/>
</dbReference>
<reference evidence="1 2" key="1">
    <citation type="journal article" date="1998" name="Science">
        <title>Genome sequence of the nematode C. elegans: a platform for investigating biology.</title>
        <authorList>
            <consortium name="The C. elegans sequencing consortium"/>
            <person name="Sulson J.E."/>
            <person name="Waterston R."/>
        </authorList>
    </citation>
    <scope>NUCLEOTIDE SEQUENCE [LARGE SCALE GENOMIC DNA]</scope>
    <source>
        <strain evidence="1 2">Bristol N2</strain>
    </source>
</reference>
<dbReference type="Proteomes" id="UP000001940">
    <property type="component" value="Chromosome IV"/>
</dbReference>
<dbReference type="WormBase" id="Y62E10A.14">
    <property type="protein sequence ID" value="CE22704"/>
    <property type="gene ID" value="WBGene00013380"/>
    <property type="gene designation" value="memi-2"/>
</dbReference>
<dbReference type="PhylomeDB" id="Q9U1X3"/>
<name>Q9U1X3_CAEEL</name>
<dbReference type="Bgee" id="WBGene00013380">
    <property type="expression patterns" value="Expressed in germ line (C elegans) and 3 other cell types or tissues"/>
</dbReference>
<dbReference type="EMBL" id="BX284604">
    <property type="protein sequence ID" value="CAB60601.1"/>
    <property type="molecule type" value="Genomic_DNA"/>
</dbReference>